<dbReference type="InterPro" id="IPR000180">
    <property type="entry name" value="Dipep_AS"/>
</dbReference>
<organism evidence="2 3">
    <name type="scientific">Thalassoglobus polymorphus</name>
    <dbReference type="NCBI Taxonomy" id="2527994"/>
    <lineage>
        <taxon>Bacteria</taxon>
        <taxon>Pseudomonadati</taxon>
        <taxon>Planctomycetota</taxon>
        <taxon>Planctomycetia</taxon>
        <taxon>Planctomycetales</taxon>
        <taxon>Planctomycetaceae</taxon>
        <taxon>Thalassoglobus</taxon>
    </lineage>
</organism>
<dbReference type="RefSeq" id="WP_231739540.1">
    <property type="nucleotide sequence ID" value="NZ_CP036267.1"/>
</dbReference>
<dbReference type="SUPFAM" id="SSF51556">
    <property type="entry name" value="Metallo-dependent hydrolases"/>
    <property type="match status" value="1"/>
</dbReference>
<dbReference type="PROSITE" id="PS00869">
    <property type="entry name" value="RENAL_DIPEPTIDASE_1"/>
    <property type="match status" value="1"/>
</dbReference>
<dbReference type="EMBL" id="CP036267">
    <property type="protein sequence ID" value="QDT33517.1"/>
    <property type="molecule type" value="Genomic_DNA"/>
</dbReference>
<evidence type="ECO:0000313" key="2">
    <source>
        <dbReference type="EMBL" id="QDT33517.1"/>
    </source>
</evidence>
<dbReference type="PROSITE" id="PS51365">
    <property type="entry name" value="RENAL_DIPEPTIDASE_2"/>
    <property type="match status" value="1"/>
</dbReference>
<dbReference type="Gene3D" id="3.20.20.140">
    <property type="entry name" value="Metal-dependent hydrolases"/>
    <property type="match status" value="1"/>
</dbReference>
<dbReference type="InterPro" id="IPR032466">
    <property type="entry name" value="Metal_Hydrolase"/>
</dbReference>
<keyword evidence="3" id="KW-1185">Reference proteome</keyword>
<keyword evidence="1" id="KW-0732">Signal</keyword>
<evidence type="ECO:0000256" key="1">
    <source>
        <dbReference type="SAM" id="SignalP"/>
    </source>
</evidence>
<name>A0A517QPK3_9PLAN</name>
<dbReference type="InterPro" id="IPR008257">
    <property type="entry name" value="Pept_M19"/>
</dbReference>
<protein>
    <submittedName>
        <fullName evidence="2">Membrane dipeptidase (Peptidase family M19)</fullName>
    </submittedName>
</protein>
<sequence length="389" mass="42922" precursor="true">MQFYCPNFATSRRFSFLALMIFGSGLMLNGSAGVAAEPATVSPEVRKIHNEGMLFDGHNDLPWQIRKLASGSFEKLDISKPQPELHTDIPRLAKSGLKAQFWSVYVSGDTIDSNDSLLRTLEQIDVVHNMYKKYPDHFEAASTTDDIQRIIKSGKIASMMGVEGGHSIEGSLQMLNKFYDDGVRYMTLTHNRSLDWAGSCNGDPDQGLSPFGEEVVREMNRLGMLVDLSHVSIQTMRDALQVTKAPVIFSHSSARAICDHPRNVPDDILKLLPENGGVVMINFFPTFIVPTEILKKDKNALGDLGIVVDHIEHVIKIAGIDHVGIGSDFDGVSKLPVGLEDVSTYPAITEELVQRGYSAEEIHKILGGNIFRALKDAEEVAKSLNKNQD</sequence>
<feature type="signal peptide" evidence="1">
    <location>
        <begin position="1"/>
        <end position="35"/>
    </location>
</feature>
<proteinExistence type="predicted"/>
<evidence type="ECO:0000313" key="3">
    <source>
        <dbReference type="Proteomes" id="UP000315724"/>
    </source>
</evidence>
<dbReference type="AlphaFoldDB" id="A0A517QPK3"/>
<dbReference type="PANTHER" id="PTHR10443:SF12">
    <property type="entry name" value="DIPEPTIDASE"/>
    <property type="match status" value="1"/>
</dbReference>
<accession>A0A517QPK3</accession>
<dbReference type="GO" id="GO:0070573">
    <property type="term" value="F:metallodipeptidase activity"/>
    <property type="evidence" value="ECO:0007669"/>
    <property type="project" value="InterPro"/>
</dbReference>
<dbReference type="Proteomes" id="UP000315724">
    <property type="component" value="Chromosome"/>
</dbReference>
<dbReference type="KEGG" id="tpol:Mal48_27700"/>
<reference evidence="2 3" key="1">
    <citation type="submission" date="2019-02" db="EMBL/GenBank/DDBJ databases">
        <title>Deep-cultivation of Planctomycetes and their phenomic and genomic characterization uncovers novel biology.</title>
        <authorList>
            <person name="Wiegand S."/>
            <person name="Jogler M."/>
            <person name="Boedeker C."/>
            <person name="Pinto D."/>
            <person name="Vollmers J."/>
            <person name="Rivas-Marin E."/>
            <person name="Kohn T."/>
            <person name="Peeters S.H."/>
            <person name="Heuer A."/>
            <person name="Rast P."/>
            <person name="Oberbeckmann S."/>
            <person name="Bunk B."/>
            <person name="Jeske O."/>
            <person name="Meyerdierks A."/>
            <person name="Storesund J.E."/>
            <person name="Kallscheuer N."/>
            <person name="Luecker S."/>
            <person name="Lage O.M."/>
            <person name="Pohl T."/>
            <person name="Merkel B.J."/>
            <person name="Hornburger P."/>
            <person name="Mueller R.-W."/>
            <person name="Bruemmer F."/>
            <person name="Labrenz M."/>
            <person name="Spormann A.M."/>
            <person name="Op den Camp H."/>
            <person name="Overmann J."/>
            <person name="Amann R."/>
            <person name="Jetten M.S.M."/>
            <person name="Mascher T."/>
            <person name="Medema M.H."/>
            <person name="Devos D.P."/>
            <person name="Kaster A.-K."/>
            <person name="Ovreas L."/>
            <person name="Rohde M."/>
            <person name="Galperin M.Y."/>
            <person name="Jogler C."/>
        </authorList>
    </citation>
    <scope>NUCLEOTIDE SEQUENCE [LARGE SCALE GENOMIC DNA]</scope>
    <source>
        <strain evidence="2 3">Mal48</strain>
    </source>
</reference>
<dbReference type="PANTHER" id="PTHR10443">
    <property type="entry name" value="MICROSOMAL DIPEPTIDASE"/>
    <property type="match status" value="1"/>
</dbReference>
<dbReference type="CDD" id="cd01301">
    <property type="entry name" value="rDP_like"/>
    <property type="match status" value="1"/>
</dbReference>
<gene>
    <name evidence="2" type="ORF">Mal48_27700</name>
</gene>
<dbReference type="Pfam" id="PF01244">
    <property type="entry name" value="Peptidase_M19"/>
    <property type="match status" value="1"/>
</dbReference>
<dbReference type="GO" id="GO:0006508">
    <property type="term" value="P:proteolysis"/>
    <property type="evidence" value="ECO:0007669"/>
    <property type="project" value="InterPro"/>
</dbReference>
<feature type="chain" id="PRO_5021818355" evidence="1">
    <location>
        <begin position="36"/>
        <end position="389"/>
    </location>
</feature>